<evidence type="ECO:0000313" key="2">
    <source>
        <dbReference type="EMBL" id="PWD82394.1"/>
    </source>
</evidence>
<dbReference type="RefSeq" id="WP_109236783.1">
    <property type="nucleotide sequence ID" value="NZ_BMXZ01000005.1"/>
</dbReference>
<evidence type="ECO:0000259" key="1">
    <source>
        <dbReference type="Pfam" id="PF25164"/>
    </source>
</evidence>
<proteinExistence type="predicted"/>
<gene>
    <name evidence="2" type="ORF">DC082_09560</name>
</gene>
<dbReference type="Proteomes" id="UP000244948">
    <property type="component" value="Unassembled WGS sequence"/>
</dbReference>
<reference evidence="2 3" key="1">
    <citation type="journal article" date="2018" name="Genome Announc.">
        <title>Ignatzschineria cameli sp. nov., isolated from necrotic foot tissue of dromedaries (Camelus dromedarius) and associated maggots (Wohlfahrtia species) in Dubai.</title>
        <authorList>
            <person name="Tsang C.C."/>
            <person name="Tang J.Y."/>
            <person name="Fong J.Y."/>
            <person name="Kinne J."/>
            <person name="Lee H.H."/>
            <person name="Joseph M."/>
            <person name="Jose S."/>
            <person name="Schuster R.K."/>
            <person name="Tang Y."/>
            <person name="Sivakumar S."/>
            <person name="Chen J.H."/>
            <person name="Teng J.L."/>
            <person name="Lau S.K."/>
            <person name="Wernery U."/>
            <person name="Woo P.C."/>
        </authorList>
    </citation>
    <scope>NUCLEOTIDE SEQUENCE [LARGE SCALE GENOMIC DNA]</scope>
    <source>
        <strain evidence="2 3">KCTC 22643</strain>
    </source>
</reference>
<keyword evidence="3" id="KW-1185">Reference proteome</keyword>
<feature type="domain" description="Competence protein CoiA-like N-terminal" evidence="1">
    <location>
        <begin position="32"/>
        <end position="62"/>
    </location>
</feature>
<organism evidence="2 3">
    <name type="scientific">Ignatzschineria indica</name>
    <dbReference type="NCBI Taxonomy" id="472583"/>
    <lineage>
        <taxon>Bacteria</taxon>
        <taxon>Pseudomonadati</taxon>
        <taxon>Pseudomonadota</taxon>
        <taxon>Gammaproteobacteria</taxon>
        <taxon>Cardiobacteriales</taxon>
        <taxon>Ignatzschineriaceae</taxon>
        <taxon>Ignatzschineria</taxon>
    </lineage>
</organism>
<comment type="caution">
    <text evidence="2">The sequence shown here is derived from an EMBL/GenBank/DDBJ whole genome shotgun (WGS) entry which is preliminary data.</text>
</comment>
<sequence>MAKYLFGEEESGAIISVYDLLEKPQVQWGVIYCIGCGTRLIPKVKGEVMQPHFAHKVQQECSQESYLHQLGKRLFLEQYREALAHNTPFYIDISYANRCRKYDHLNIMPAKDCQLGSTVKRFDLTTYYQEIILEQRDGDFIPDLLLRSQKNPQEKIYIEIAVTSFLSEKKAHSGNRVIEIRLDSDADLKSISARHITADDALLIGFDQAESPIVDSECRCAFKTYFVFYLFPTGKAILKEKSLAAIAYDLRSKAIIHHKVLLPFDRNNADLEMGLLDSPLTKRDFFIGELTKAFEHGFKVRNCFLCRYHGVNLYGSGVYCRAKRMECSSNFAAECSWFRVP</sequence>
<protein>
    <recommendedName>
        <fullName evidence="1">Competence protein CoiA-like N-terminal domain-containing protein</fullName>
    </recommendedName>
</protein>
<dbReference type="Pfam" id="PF25164">
    <property type="entry name" value="CoiA_N"/>
    <property type="match status" value="1"/>
</dbReference>
<evidence type="ECO:0000313" key="3">
    <source>
        <dbReference type="Proteomes" id="UP000244948"/>
    </source>
</evidence>
<name>A0A2U2AIB1_9GAMM</name>
<dbReference type="InterPro" id="IPR057253">
    <property type="entry name" value="CoiA-like_N"/>
</dbReference>
<dbReference type="EMBL" id="QEWR01000006">
    <property type="protein sequence ID" value="PWD82394.1"/>
    <property type="molecule type" value="Genomic_DNA"/>
</dbReference>
<dbReference type="AlphaFoldDB" id="A0A2U2AIB1"/>
<accession>A0A2U2AIB1</accession>